<reference evidence="1" key="1">
    <citation type="submission" date="2018-10" db="EMBL/GenBank/DDBJ databases">
        <title>Hidden diversity of soil giant viruses.</title>
        <authorList>
            <person name="Schulz F."/>
            <person name="Alteio L."/>
            <person name="Goudeau D."/>
            <person name="Ryan E.M."/>
            <person name="Malmstrom R.R."/>
            <person name="Blanchard J."/>
            <person name="Woyke T."/>
        </authorList>
    </citation>
    <scope>NUCLEOTIDE SEQUENCE</scope>
    <source>
        <strain evidence="1">HYV1</strain>
    </source>
</reference>
<proteinExistence type="predicted"/>
<dbReference type="InterPro" id="IPR009297">
    <property type="entry name" value="DUF952"/>
</dbReference>
<sequence length="128" mass="14658">MHLCDINQVQTIITITIMAEPKLLFATKIVTTGDLKIAQDTGFIPRHEIDEKFIHSSYPDQIDKVIEKFFQGKEVRLLRLKDKIPGFEKRSERNGPEGAEYPHWYGSGQIPISAVTHISEREPVTIKK</sequence>
<accession>A0A3G5A708</accession>
<evidence type="ECO:0000313" key="1">
    <source>
        <dbReference type="EMBL" id="AYV83025.1"/>
    </source>
</evidence>
<dbReference type="SUPFAM" id="SSF56399">
    <property type="entry name" value="ADP-ribosylation"/>
    <property type="match status" value="1"/>
</dbReference>
<protein>
    <submittedName>
        <fullName evidence="1">Uncharacterized protein</fullName>
    </submittedName>
</protein>
<organism evidence="1">
    <name type="scientific">Hyperionvirus sp</name>
    <dbReference type="NCBI Taxonomy" id="2487770"/>
    <lineage>
        <taxon>Viruses</taxon>
        <taxon>Varidnaviria</taxon>
        <taxon>Bamfordvirae</taxon>
        <taxon>Nucleocytoviricota</taxon>
        <taxon>Megaviricetes</taxon>
        <taxon>Imitervirales</taxon>
        <taxon>Mimiviridae</taxon>
        <taxon>Klosneuvirinae</taxon>
    </lineage>
</organism>
<name>A0A3G5A708_9VIRU</name>
<gene>
    <name evidence="1" type="ORF">Hyperionvirus3_171</name>
</gene>
<dbReference type="EMBL" id="MK072385">
    <property type="protein sequence ID" value="AYV83025.1"/>
    <property type="molecule type" value="Genomic_DNA"/>
</dbReference>
<dbReference type="Gene3D" id="3.20.170.20">
    <property type="entry name" value="Protein of unknown function DUF952"/>
    <property type="match status" value="1"/>
</dbReference>
<dbReference type="Pfam" id="PF06108">
    <property type="entry name" value="DUF952"/>
    <property type="match status" value="1"/>
</dbReference>